<evidence type="ECO:0000256" key="1">
    <source>
        <dbReference type="ARBA" id="ARBA00005446"/>
    </source>
</evidence>
<dbReference type="EMBL" id="JAFITR010000144">
    <property type="protein sequence ID" value="MBN4067437.1"/>
    <property type="molecule type" value="Genomic_DNA"/>
</dbReference>
<dbReference type="InterPro" id="IPR011545">
    <property type="entry name" value="DEAD/DEAH_box_helicase_dom"/>
</dbReference>
<dbReference type="PROSITE" id="PS51192">
    <property type="entry name" value="HELICASE_ATP_BIND_1"/>
    <property type="match status" value="1"/>
</dbReference>
<dbReference type="PROSITE" id="PS51194">
    <property type="entry name" value="HELICASE_CTER"/>
    <property type="match status" value="1"/>
</dbReference>
<evidence type="ECO:0000256" key="2">
    <source>
        <dbReference type="ARBA" id="ARBA00022741"/>
    </source>
</evidence>
<dbReference type="GO" id="GO:0004386">
    <property type="term" value="F:helicase activity"/>
    <property type="evidence" value="ECO:0007669"/>
    <property type="project" value="UniProtKB-KW"/>
</dbReference>
<keyword evidence="13" id="KW-1185">Reference proteome</keyword>
<protein>
    <recommendedName>
        <fullName evidence="9">DNA 3'-5' helicase</fullName>
        <ecNumber evidence="9">5.6.2.4</ecNumber>
    </recommendedName>
</protein>
<keyword evidence="7" id="KW-0413">Isomerase</keyword>
<dbReference type="InterPro" id="IPR027417">
    <property type="entry name" value="P-loop_NTPase"/>
</dbReference>
<evidence type="ECO:0000313" key="12">
    <source>
        <dbReference type="EMBL" id="MBN4067437.1"/>
    </source>
</evidence>
<keyword evidence="6" id="KW-0238">DNA-binding</keyword>
<evidence type="ECO:0000256" key="3">
    <source>
        <dbReference type="ARBA" id="ARBA00022801"/>
    </source>
</evidence>
<gene>
    <name evidence="12" type="ORF">JYU14_05075</name>
</gene>
<comment type="catalytic activity">
    <reaction evidence="8">
        <text>Couples ATP hydrolysis with the unwinding of duplex DNA by translocating in the 3'-5' direction.</text>
        <dbReference type="EC" id="5.6.2.4"/>
    </reaction>
</comment>
<feature type="domain" description="Helicase C-terminal" evidence="11">
    <location>
        <begin position="227"/>
        <end position="377"/>
    </location>
</feature>
<keyword evidence="3" id="KW-0378">Hydrolase</keyword>
<evidence type="ECO:0000256" key="9">
    <source>
        <dbReference type="ARBA" id="ARBA00034808"/>
    </source>
</evidence>
<dbReference type="Pfam" id="PF00270">
    <property type="entry name" value="DEAD"/>
    <property type="match status" value="1"/>
</dbReference>
<evidence type="ECO:0000256" key="4">
    <source>
        <dbReference type="ARBA" id="ARBA00022806"/>
    </source>
</evidence>
<dbReference type="PANTHER" id="PTHR13710">
    <property type="entry name" value="DNA HELICASE RECQ FAMILY MEMBER"/>
    <property type="match status" value="1"/>
</dbReference>
<keyword evidence="5" id="KW-0067">ATP-binding</keyword>
<evidence type="ECO:0000256" key="8">
    <source>
        <dbReference type="ARBA" id="ARBA00034617"/>
    </source>
</evidence>
<proteinExistence type="inferred from homology"/>
<dbReference type="InterPro" id="IPR014001">
    <property type="entry name" value="Helicase_ATP-bd"/>
</dbReference>
<comment type="caution">
    <text evidence="12">The sequence shown here is derived from an EMBL/GenBank/DDBJ whole genome shotgun (WGS) entry which is preliminary data.</text>
</comment>
<dbReference type="InterPro" id="IPR036388">
    <property type="entry name" value="WH-like_DNA-bd_sf"/>
</dbReference>
<evidence type="ECO:0000256" key="6">
    <source>
        <dbReference type="ARBA" id="ARBA00023125"/>
    </source>
</evidence>
<dbReference type="InterPro" id="IPR002464">
    <property type="entry name" value="DNA/RNA_helicase_DEAH_CS"/>
</dbReference>
<keyword evidence="2" id="KW-0547">Nucleotide-binding</keyword>
<dbReference type="SUPFAM" id="SSF52540">
    <property type="entry name" value="P-loop containing nucleoside triphosphate hydrolases"/>
    <property type="match status" value="1"/>
</dbReference>
<sequence>MQTNITEKELLCVLQQRFGFSSFRPGQLEAIETLLKEGRALSIQPTGHGKSLIYQLTTAILDGITVVLSPLLALIRDQVNHLNKRYGIPAGAINSDQTDEENALVRDGVRSGMIRVLFVAPEQLDHVDRQNFLLSLPVSLVVVDEAHCISTWGHDFRPSYRQILHYIQNLQKKNSNVRILGLTATANRNTERDICKQLSLQTGMDFPVLRSSMDRPNIRLEVAEASSVEEKLFACRALLSQLPGCTVVYCATRDNTTLVADALSQAGFSATAYHAGYAAEEKRSLQQAFFEDRYRVVAATNALGMGIDKPNIRNVIHFDIPGSITSYYQEVGRAGRDGLPAYGILLYSPADLRIQRHFIESAQPKLQDFQKILHSIALSKDPLGVNAIKQATGLHPTLTTVAVAELVEQNFLEKRSFSGKQCYLLIRRDEAPNLQRYEQQYRVRCAELSAMQQYALQKEECRMRTLRHALGDTDAQRCQRCSTCSPFPATLKADPTTLATISSWLQERFVTIPAFKSVHLGKGTAILSGGQRHPLFVQFMQQRTTLPLSDRPTGLPMELWEIVKKHLLLLQKEINPIAIITLPSRTWQGRNALSHAISQLLHIPAYLDLLSWKQLPSHRQGELHNNEQRKNNVAKKMGVTSRLNLQEQRPVLLLDDYTGSHNTFKEAARVLRNEAYLQNPLSPLAIASIQWRQGSSGFI</sequence>
<evidence type="ECO:0000256" key="7">
    <source>
        <dbReference type="ARBA" id="ARBA00023235"/>
    </source>
</evidence>
<evidence type="ECO:0000259" key="10">
    <source>
        <dbReference type="PROSITE" id="PS51192"/>
    </source>
</evidence>
<dbReference type="NCBIfam" id="TIGR00614">
    <property type="entry name" value="recQ_fam"/>
    <property type="match status" value="1"/>
</dbReference>
<dbReference type="Gene3D" id="3.40.50.300">
    <property type="entry name" value="P-loop containing nucleotide triphosphate hydrolases"/>
    <property type="match status" value="2"/>
</dbReference>
<evidence type="ECO:0000313" key="13">
    <source>
        <dbReference type="Proteomes" id="UP000722121"/>
    </source>
</evidence>
<keyword evidence="4 12" id="KW-0347">Helicase</keyword>
<dbReference type="InterPro" id="IPR001650">
    <property type="entry name" value="Helicase_C-like"/>
</dbReference>
<dbReference type="Gene3D" id="1.10.10.10">
    <property type="entry name" value="Winged helix-like DNA-binding domain superfamily/Winged helix DNA-binding domain"/>
    <property type="match status" value="1"/>
</dbReference>
<evidence type="ECO:0000256" key="5">
    <source>
        <dbReference type="ARBA" id="ARBA00022840"/>
    </source>
</evidence>
<dbReference type="EC" id="5.6.2.4" evidence="9"/>
<dbReference type="InterPro" id="IPR004589">
    <property type="entry name" value="DNA_helicase_ATP-dep_RecQ"/>
</dbReference>
<feature type="domain" description="Helicase ATP-binding" evidence="10">
    <location>
        <begin position="31"/>
        <end position="204"/>
    </location>
</feature>
<dbReference type="Proteomes" id="UP000722121">
    <property type="component" value="Unassembled WGS sequence"/>
</dbReference>
<reference evidence="12 13" key="1">
    <citation type="submission" date="2021-02" db="EMBL/GenBank/DDBJ databases">
        <title>Activity-based single-cell genomes from oceanic crustal fluid captures similar information to metagenomic and metatranscriptomic surveys with orders of magnitude less sampling.</title>
        <authorList>
            <person name="D'Angelo T.S."/>
            <person name="Orcutt B.N."/>
        </authorList>
    </citation>
    <scope>NUCLEOTIDE SEQUENCE [LARGE SCALE GENOMIC DNA]</scope>
    <source>
        <strain evidence="12">AH-315-G07</strain>
    </source>
</reference>
<comment type="similarity">
    <text evidence="1">Belongs to the helicase family. RecQ subfamily.</text>
</comment>
<organism evidence="12 13">
    <name type="scientific">Simkania negevensis</name>
    <dbReference type="NCBI Taxonomy" id="83561"/>
    <lineage>
        <taxon>Bacteria</taxon>
        <taxon>Pseudomonadati</taxon>
        <taxon>Chlamydiota</taxon>
        <taxon>Chlamydiia</taxon>
        <taxon>Parachlamydiales</taxon>
        <taxon>Simkaniaceae</taxon>
        <taxon>Simkania</taxon>
    </lineage>
</organism>
<dbReference type="SMART" id="SM00487">
    <property type="entry name" value="DEXDc"/>
    <property type="match status" value="1"/>
</dbReference>
<name>A0ABS3ATI7_9BACT</name>
<evidence type="ECO:0000259" key="11">
    <source>
        <dbReference type="PROSITE" id="PS51194"/>
    </source>
</evidence>
<dbReference type="CDD" id="cd17920">
    <property type="entry name" value="DEXHc_RecQ"/>
    <property type="match status" value="1"/>
</dbReference>
<dbReference type="Pfam" id="PF00271">
    <property type="entry name" value="Helicase_C"/>
    <property type="match status" value="1"/>
</dbReference>
<dbReference type="SMART" id="SM00490">
    <property type="entry name" value="HELICc"/>
    <property type="match status" value="1"/>
</dbReference>
<accession>A0ABS3ATI7</accession>
<dbReference type="PROSITE" id="PS00690">
    <property type="entry name" value="DEAH_ATP_HELICASE"/>
    <property type="match status" value="1"/>
</dbReference>
<dbReference type="PANTHER" id="PTHR13710:SF105">
    <property type="entry name" value="ATP-DEPENDENT DNA HELICASE Q1"/>
    <property type="match status" value="1"/>
</dbReference>